<gene>
    <name evidence="1" type="ORF">BofuT4_uP092880.1</name>
</gene>
<dbReference type="InParanoid" id="G2YE18"/>
<dbReference type="HOGENOM" id="CLU_3299272_0_0_1"/>
<reference evidence="2" key="1">
    <citation type="journal article" date="2011" name="PLoS Genet.">
        <title>Genomic analysis of the necrotrophic fungal pathogens Sclerotinia sclerotiorum and Botrytis cinerea.</title>
        <authorList>
            <person name="Amselem J."/>
            <person name="Cuomo C.A."/>
            <person name="van Kan J.A."/>
            <person name="Viaud M."/>
            <person name="Benito E.P."/>
            <person name="Couloux A."/>
            <person name="Coutinho P.M."/>
            <person name="de Vries R.P."/>
            <person name="Dyer P.S."/>
            <person name="Fillinger S."/>
            <person name="Fournier E."/>
            <person name="Gout L."/>
            <person name="Hahn M."/>
            <person name="Kohn L."/>
            <person name="Lapalu N."/>
            <person name="Plummer K.M."/>
            <person name="Pradier J.M."/>
            <person name="Quevillon E."/>
            <person name="Sharon A."/>
            <person name="Simon A."/>
            <person name="ten Have A."/>
            <person name="Tudzynski B."/>
            <person name="Tudzynski P."/>
            <person name="Wincker P."/>
            <person name="Andrew M."/>
            <person name="Anthouard V."/>
            <person name="Beever R.E."/>
            <person name="Beffa R."/>
            <person name="Benoit I."/>
            <person name="Bouzid O."/>
            <person name="Brault B."/>
            <person name="Chen Z."/>
            <person name="Choquer M."/>
            <person name="Collemare J."/>
            <person name="Cotton P."/>
            <person name="Danchin E.G."/>
            <person name="Da Silva C."/>
            <person name="Gautier A."/>
            <person name="Giraud C."/>
            <person name="Giraud T."/>
            <person name="Gonzalez C."/>
            <person name="Grossetete S."/>
            <person name="Guldener U."/>
            <person name="Henrissat B."/>
            <person name="Howlett B.J."/>
            <person name="Kodira C."/>
            <person name="Kretschmer M."/>
            <person name="Lappartient A."/>
            <person name="Leroch M."/>
            <person name="Levis C."/>
            <person name="Mauceli E."/>
            <person name="Neuveglise C."/>
            <person name="Oeser B."/>
            <person name="Pearson M."/>
            <person name="Poulain J."/>
            <person name="Poussereau N."/>
            <person name="Quesneville H."/>
            <person name="Rascle C."/>
            <person name="Schumacher J."/>
            <person name="Segurens B."/>
            <person name="Sexton A."/>
            <person name="Silva E."/>
            <person name="Sirven C."/>
            <person name="Soanes D.M."/>
            <person name="Talbot N.J."/>
            <person name="Templeton M."/>
            <person name="Yandava C."/>
            <person name="Yarden O."/>
            <person name="Zeng Q."/>
            <person name="Rollins J.A."/>
            <person name="Lebrun M.H."/>
            <person name="Dickman M."/>
        </authorList>
    </citation>
    <scope>NUCLEOTIDE SEQUENCE [LARGE SCALE GENOMIC DNA]</scope>
    <source>
        <strain evidence="2">T4</strain>
    </source>
</reference>
<dbReference type="Proteomes" id="UP000008177">
    <property type="component" value="Unplaced contigs"/>
</dbReference>
<dbReference type="AlphaFoldDB" id="G2YE18"/>
<evidence type="ECO:0000313" key="1">
    <source>
        <dbReference type="EMBL" id="CCD50016.1"/>
    </source>
</evidence>
<sequence length="40" mass="4697">MLKSGFEAEVKPDVLHQTLHTRMISSCATSARHYTYYMHR</sequence>
<organism evidence="1 2">
    <name type="scientific">Botryotinia fuckeliana (strain T4)</name>
    <name type="common">Noble rot fungus</name>
    <name type="synonym">Botrytis cinerea</name>
    <dbReference type="NCBI Taxonomy" id="999810"/>
    <lineage>
        <taxon>Eukaryota</taxon>
        <taxon>Fungi</taxon>
        <taxon>Dikarya</taxon>
        <taxon>Ascomycota</taxon>
        <taxon>Pezizomycotina</taxon>
        <taxon>Leotiomycetes</taxon>
        <taxon>Helotiales</taxon>
        <taxon>Sclerotiniaceae</taxon>
        <taxon>Botrytis</taxon>
    </lineage>
</organism>
<dbReference type="EMBL" id="FQ790322">
    <property type="protein sequence ID" value="CCD50016.1"/>
    <property type="molecule type" value="Genomic_DNA"/>
</dbReference>
<proteinExistence type="predicted"/>
<evidence type="ECO:0000313" key="2">
    <source>
        <dbReference type="Proteomes" id="UP000008177"/>
    </source>
</evidence>
<name>G2YE18_BOTF4</name>
<protein>
    <submittedName>
        <fullName evidence="1">Uncharacterized protein</fullName>
    </submittedName>
</protein>
<accession>G2YE18</accession>